<feature type="transmembrane region" description="Helical" evidence="13">
    <location>
        <begin position="61"/>
        <end position="79"/>
    </location>
</feature>
<dbReference type="PRINTS" id="PR00245">
    <property type="entry name" value="OLFACTORYR"/>
</dbReference>
<evidence type="ECO:0000256" key="8">
    <source>
        <dbReference type="ARBA" id="ARBA00023136"/>
    </source>
</evidence>
<keyword evidence="6 13" id="KW-1133">Transmembrane helix</keyword>
<keyword evidence="12" id="KW-0807">Transducer</keyword>
<evidence type="ECO:0000313" key="16">
    <source>
        <dbReference type="Proteomes" id="UP001162483"/>
    </source>
</evidence>
<feature type="transmembrane region" description="Helical" evidence="13">
    <location>
        <begin position="25"/>
        <end position="49"/>
    </location>
</feature>
<evidence type="ECO:0000256" key="10">
    <source>
        <dbReference type="ARBA" id="ARBA00023170"/>
    </source>
</evidence>
<feature type="domain" description="G-protein coupled receptors family 1 profile" evidence="14">
    <location>
        <begin position="41"/>
        <end position="290"/>
    </location>
</feature>
<dbReference type="Proteomes" id="UP001162483">
    <property type="component" value="Unassembled WGS sequence"/>
</dbReference>
<dbReference type="InterPro" id="IPR050939">
    <property type="entry name" value="Olfactory_GPCR1"/>
</dbReference>
<dbReference type="Pfam" id="PF13853">
    <property type="entry name" value="7tm_4"/>
    <property type="match status" value="1"/>
</dbReference>
<dbReference type="EMBL" id="CATNWA010019652">
    <property type="protein sequence ID" value="CAI9614329.1"/>
    <property type="molecule type" value="Genomic_DNA"/>
</dbReference>
<dbReference type="InterPro" id="IPR000276">
    <property type="entry name" value="GPCR_Rhodpsn"/>
</dbReference>
<evidence type="ECO:0000259" key="14">
    <source>
        <dbReference type="PROSITE" id="PS50262"/>
    </source>
</evidence>
<keyword evidence="4 13" id="KW-0812">Transmembrane</keyword>
<feature type="transmembrane region" description="Helical" evidence="13">
    <location>
        <begin position="275"/>
        <end position="292"/>
    </location>
</feature>
<dbReference type="PANTHER" id="PTHR24242:SF253">
    <property type="entry name" value="OLFACTORY RECEPTOR-RELATED"/>
    <property type="match status" value="1"/>
</dbReference>
<evidence type="ECO:0000256" key="4">
    <source>
        <dbReference type="ARBA" id="ARBA00022692"/>
    </source>
</evidence>
<evidence type="ECO:0000256" key="12">
    <source>
        <dbReference type="ARBA" id="ARBA00023224"/>
    </source>
</evidence>
<keyword evidence="3" id="KW-0716">Sensory transduction</keyword>
<sequence>MCDANETEFSEFLLLGFHEFHNLKVLLFFLFLFFYLLIVTENCLIITIVSSCQHLHVPMYILLRNLALTDILLTSNIMPKLLEVTWLGGTVISKMSCFLQFYFHCIAAYIQSLVLTAMAFDRYLAICYPLQYSSVMNQKLFFHLAFWPWTIPIILLISETVLVSQIGFCGSRVLDHFYCDVVPILEIASTNTSKVQFEDFLMTVLLSFIPFVLVVISYICIVNAIIKIKSSDGRRKAISTSSSHLAAVCTYFGPIITIYIFPVGGSTPYENKMKSLLYTTITPLINPMLYSMRNHEIKKAAQLLFQNRMFFIKSF</sequence>
<dbReference type="Gene3D" id="1.20.1070.10">
    <property type="entry name" value="Rhodopsin 7-helix transmembrane proteins"/>
    <property type="match status" value="1"/>
</dbReference>
<protein>
    <recommendedName>
        <fullName evidence="14">G-protein coupled receptors family 1 profile domain-containing protein</fullName>
    </recommendedName>
</protein>
<dbReference type="SUPFAM" id="SSF81321">
    <property type="entry name" value="Family A G protein-coupled receptor-like"/>
    <property type="match status" value="1"/>
</dbReference>
<accession>A0ABN9GZG8</accession>
<dbReference type="PRINTS" id="PR00237">
    <property type="entry name" value="GPCRRHODOPSN"/>
</dbReference>
<evidence type="ECO:0000256" key="3">
    <source>
        <dbReference type="ARBA" id="ARBA00022606"/>
    </source>
</evidence>
<keyword evidence="2" id="KW-1003">Cell membrane</keyword>
<evidence type="ECO:0000256" key="13">
    <source>
        <dbReference type="SAM" id="Phobius"/>
    </source>
</evidence>
<dbReference type="InterPro" id="IPR017452">
    <property type="entry name" value="GPCR_Rhodpsn_7TM"/>
</dbReference>
<evidence type="ECO:0000256" key="2">
    <source>
        <dbReference type="ARBA" id="ARBA00022475"/>
    </source>
</evidence>
<keyword evidence="8 13" id="KW-0472">Membrane</keyword>
<gene>
    <name evidence="15" type="ORF">SPARVUS_LOCUS15039722</name>
</gene>
<keyword evidence="11" id="KW-0325">Glycoprotein</keyword>
<comment type="caution">
    <text evidence="15">The sequence shown here is derived from an EMBL/GenBank/DDBJ whole genome shotgun (WGS) entry which is preliminary data.</text>
</comment>
<keyword evidence="5" id="KW-0552">Olfaction</keyword>
<feature type="transmembrane region" description="Helical" evidence="13">
    <location>
        <begin position="140"/>
        <end position="158"/>
    </location>
</feature>
<evidence type="ECO:0000256" key="11">
    <source>
        <dbReference type="ARBA" id="ARBA00023180"/>
    </source>
</evidence>
<dbReference type="InterPro" id="IPR000725">
    <property type="entry name" value="Olfact_rcpt"/>
</dbReference>
<evidence type="ECO:0000256" key="1">
    <source>
        <dbReference type="ARBA" id="ARBA00004651"/>
    </source>
</evidence>
<keyword evidence="10" id="KW-0675">Receptor</keyword>
<evidence type="ECO:0000256" key="7">
    <source>
        <dbReference type="ARBA" id="ARBA00023040"/>
    </source>
</evidence>
<reference evidence="15" key="1">
    <citation type="submission" date="2023-05" db="EMBL/GenBank/DDBJ databases">
        <authorList>
            <person name="Stuckert A."/>
        </authorList>
    </citation>
    <scope>NUCLEOTIDE SEQUENCE</scope>
</reference>
<name>A0ABN9GZG8_9NEOB</name>
<feature type="transmembrane region" description="Helical" evidence="13">
    <location>
        <begin position="200"/>
        <end position="225"/>
    </location>
</feature>
<evidence type="ECO:0000256" key="9">
    <source>
        <dbReference type="ARBA" id="ARBA00023157"/>
    </source>
</evidence>
<evidence type="ECO:0000256" key="6">
    <source>
        <dbReference type="ARBA" id="ARBA00022989"/>
    </source>
</evidence>
<proteinExistence type="predicted"/>
<keyword evidence="7" id="KW-0297">G-protein coupled receptor</keyword>
<feature type="transmembrane region" description="Helical" evidence="13">
    <location>
        <begin position="99"/>
        <end position="120"/>
    </location>
</feature>
<dbReference type="PROSITE" id="PS50262">
    <property type="entry name" value="G_PROTEIN_RECEP_F1_2"/>
    <property type="match status" value="1"/>
</dbReference>
<keyword evidence="9" id="KW-1015">Disulfide bond</keyword>
<evidence type="ECO:0000256" key="5">
    <source>
        <dbReference type="ARBA" id="ARBA00022725"/>
    </source>
</evidence>
<comment type="subcellular location">
    <subcellularLocation>
        <location evidence="1">Cell membrane</location>
        <topology evidence="1">Multi-pass membrane protein</topology>
    </subcellularLocation>
</comment>
<dbReference type="PANTHER" id="PTHR24242">
    <property type="entry name" value="G-PROTEIN COUPLED RECEPTOR"/>
    <property type="match status" value="1"/>
</dbReference>
<evidence type="ECO:0000313" key="15">
    <source>
        <dbReference type="EMBL" id="CAI9614329.1"/>
    </source>
</evidence>
<organism evidence="15 16">
    <name type="scientific">Staurois parvus</name>
    <dbReference type="NCBI Taxonomy" id="386267"/>
    <lineage>
        <taxon>Eukaryota</taxon>
        <taxon>Metazoa</taxon>
        <taxon>Chordata</taxon>
        <taxon>Craniata</taxon>
        <taxon>Vertebrata</taxon>
        <taxon>Euteleostomi</taxon>
        <taxon>Amphibia</taxon>
        <taxon>Batrachia</taxon>
        <taxon>Anura</taxon>
        <taxon>Neobatrachia</taxon>
        <taxon>Ranoidea</taxon>
        <taxon>Ranidae</taxon>
        <taxon>Staurois</taxon>
    </lineage>
</organism>
<feature type="transmembrane region" description="Helical" evidence="13">
    <location>
        <begin position="245"/>
        <end position="263"/>
    </location>
</feature>
<keyword evidence="16" id="KW-1185">Reference proteome</keyword>